<evidence type="ECO:0000313" key="2">
    <source>
        <dbReference type="EMBL" id="GFS73509.1"/>
    </source>
</evidence>
<evidence type="ECO:0000313" key="1">
    <source>
        <dbReference type="EMBL" id="GFS32697.1"/>
    </source>
</evidence>
<evidence type="ECO:0000313" key="5">
    <source>
        <dbReference type="Proteomes" id="UP000887013"/>
    </source>
</evidence>
<proteinExistence type="predicted"/>
<reference evidence="2" key="1">
    <citation type="submission" date="2020-08" db="EMBL/GenBank/DDBJ databases">
        <title>Multicomponent nature underlies the extraordinary mechanical properties of spider dragline silk.</title>
        <authorList>
            <person name="Kono N."/>
            <person name="Nakamura H."/>
            <person name="Mori M."/>
            <person name="Yoshida Y."/>
            <person name="Ohtoshi R."/>
            <person name="Malay A.D."/>
            <person name="Moran D.A.P."/>
            <person name="Tomita M."/>
            <person name="Numata K."/>
            <person name="Arakawa K."/>
        </authorList>
    </citation>
    <scope>NUCLEOTIDE SEQUENCE</scope>
</reference>
<keyword evidence="5" id="KW-1185">Reference proteome</keyword>
<dbReference type="EMBL" id="BMAW01001307">
    <property type="protein sequence ID" value="GFS73509.1"/>
    <property type="molecule type" value="Genomic_DNA"/>
</dbReference>
<evidence type="ECO:0000313" key="4">
    <source>
        <dbReference type="EMBL" id="GFS93791.1"/>
    </source>
</evidence>
<sequence length="83" mass="9653">MYRYSKFSLQYVFDTKVMLAQMPTLYLIKNCYTDRMEGILLSLDAPDFRTVKFCLLAHITTNDLMNLPSTRPEMGKEQPVGHT</sequence>
<dbReference type="EMBL" id="BMAW01042125">
    <property type="protein sequence ID" value="GFS32697.1"/>
    <property type="molecule type" value="Genomic_DNA"/>
</dbReference>
<name>A0A8X6MRB1_NEPPI</name>
<dbReference type="Proteomes" id="UP000887013">
    <property type="component" value="Unassembled WGS sequence"/>
</dbReference>
<comment type="caution">
    <text evidence="2">The sequence shown here is derived from an EMBL/GenBank/DDBJ whole genome shotgun (WGS) entry which is preliminary data.</text>
</comment>
<evidence type="ECO:0000313" key="3">
    <source>
        <dbReference type="EMBL" id="GFS85382.1"/>
    </source>
</evidence>
<dbReference type="AlphaFoldDB" id="A0A8X6MRB1"/>
<protein>
    <submittedName>
        <fullName evidence="2">Uncharacterized protein</fullName>
    </submittedName>
</protein>
<gene>
    <name evidence="1" type="ORF">NPIL_182671</name>
    <name evidence="3" type="ORF">NPIL_381081</name>
    <name evidence="2" type="ORF">NPIL_466301</name>
    <name evidence="4" type="ORF">NPIL_541821</name>
</gene>
<organism evidence="2 5">
    <name type="scientific">Nephila pilipes</name>
    <name type="common">Giant wood spider</name>
    <name type="synonym">Nephila maculata</name>
    <dbReference type="NCBI Taxonomy" id="299642"/>
    <lineage>
        <taxon>Eukaryota</taxon>
        <taxon>Metazoa</taxon>
        <taxon>Ecdysozoa</taxon>
        <taxon>Arthropoda</taxon>
        <taxon>Chelicerata</taxon>
        <taxon>Arachnida</taxon>
        <taxon>Araneae</taxon>
        <taxon>Araneomorphae</taxon>
        <taxon>Entelegynae</taxon>
        <taxon>Araneoidea</taxon>
        <taxon>Nephilidae</taxon>
        <taxon>Nephila</taxon>
    </lineage>
</organism>
<dbReference type="EMBL" id="BMAW01100197">
    <property type="protein sequence ID" value="GFS93791.1"/>
    <property type="molecule type" value="Genomic_DNA"/>
</dbReference>
<dbReference type="EMBL" id="BMAW01098542">
    <property type="protein sequence ID" value="GFS85382.1"/>
    <property type="molecule type" value="Genomic_DNA"/>
</dbReference>
<accession>A0A8X6MRB1</accession>